<proteinExistence type="predicted"/>
<feature type="region of interest" description="Disordered" evidence="1">
    <location>
        <begin position="1"/>
        <end position="30"/>
    </location>
</feature>
<gene>
    <name evidence="2" type="ORF">EDS130_LOCUS31918</name>
</gene>
<reference evidence="2" key="1">
    <citation type="submission" date="2021-02" db="EMBL/GenBank/DDBJ databases">
        <authorList>
            <person name="Nowell W R."/>
        </authorList>
    </citation>
    <scope>NUCLEOTIDE SEQUENCE</scope>
</reference>
<accession>A0A815FAK7</accession>
<dbReference type="OrthoDB" id="62528at2759"/>
<protein>
    <submittedName>
        <fullName evidence="2">Uncharacterized protein</fullName>
    </submittedName>
</protein>
<comment type="caution">
    <text evidence="2">The sequence shown here is derived from an EMBL/GenBank/DDBJ whole genome shotgun (WGS) entry which is preliminary data.</text>
</comment>
<sequence>MDSENYKRQFSIPSDTSESRRHCNPEISTTSQSNIPHVTIVLHGINTSSNPLLTQQLHRLQHFHIVEVDDIDEWVDSMTSHPNETTVVLIVKRYQFDAIQVLHVRVPQIKRIYSMRDQHRMSIHDGNDAHISIDGLFQVLHHGERKFGDTHRFATTEDPEDFASKERLYAVWDEMEVDRSSKILLSALLNHPIVADMIASCCKYRAPDFRQVLHIKQADELSAADSHGHRTPEQGTA</sequence>
<evidence type="ECO:0000313" key="2">
    <source>
        <dbReference type="EMBL" id="CAF1325913.1"/>
    </source>
</evidence>
<organism evidence="2 3">
    <name type="scientific">Adineta ricciae</name>
    <name type="common">Rotifer</name>
    <dbReference type="NCBI Taxonomy" id="249248"/>
    <lineage>
        <taxon>Eukaryota</taxon>
        <taxon>Metazoa</taxon>
        <taxon>Spiralia</taxon>
        <taxon>Gnathifera</taxon>
        <taxon>Rotifera</taxon>
        <taxon>Eurotatoria</taxon>
        <taxon>Bdelloidea</taxon>
        <taxon>Adinetida</taxon>
        <taxon>Adinetidae</taxon>
        <taxon>Adineta</taxon>
    </lineage>
</organism>
<dbReference type="AlphaFoldDB" id="A0A815FAK7"/>
<dbReference type="Proteomes" id="UP000663852">
    <property type="component" value="Unassembled WGS sequence"/>
</dbReference>
<evidence type="ECO:0000256" key="1">
    <source>
        <dbReference type="SAM" id="MobiDB-lite"/>
    </source>
</evidence>
<dbReference type="EMBL" id="CAJNOJ010000239">
    <property type="protein sequence ID" value="CAF1325913.1"/>
    <property type="molecule type" value="Genomic_DNA"/>
</dbReference>
<name>A0A815FAK7_ADIRI</name>
<evidence type="ECO:0000313" key="3">
    <source>
        <dbReference type="Proteomes" id="UP000663852"/>
    </source>
</evidence>